<dbReference type="InterPro" id="IPR000305">
    <property type="entry name" value="GIY-YIG_endonuc"/>
</dbReference>
<dbReference type="Gene3D" id="3.40.1440.10">
    <property type="entry name" value="GIY-YIG endonuclease"/>
    <property type="match status" value="1"/>
</dbReference>
<proteinExistence type="predicted"/>
<gene>
    <name evidence="2" type="ORF">LCGC14_1722350</name>
</gene>
<dbReference type="PROSITE" id="PS50164">
    <property type="entry name" value="GIY_YIG"/>
    <property type="match status" value="1"/>
</dbReference>
<dbReference type="SMART" id="SM00465">
    <property type="entry name" value="GIYc"/>
    <property type="match status" value="1"/>
</dbReference>
<reference evidence="2" key="1">
    <citation type="journal article" date="2015" name="Nature">
        <title>Complex archaea that bridge the gap between prokaryotes and eukaryotes.</title>
        <authorList>
            <person name="Spang A."/>
            <person name="Saw J.H."/>
            <person name="Jorgensen S.L."/>
            <person name="Zaremba-Niedzwiedzka K."/>
            <person name="Martijn J."/>
            <person name="Lind A.E."/>
            <person name="van Eijk R."/>
            <person name="Schleper C."/>
            <person name="Guy L."/>
            <person name="Ettema T.J."/>
        </authorList>
    </citation>
    <scope>NUCLEOTIDE SEQUENCE</scope>
</reference>
<dbReference type="AlphaFoldDB" id="A0A0F9HZR0"/>
<dbReference type="InterPro" id="IPR035901">
    <property type="entry name" value="GIY-YIG_endonuc_sf"/>
</dbReference>
<dbReference type="EMBL" id="LAZR01015519">
    <property type="protein sequence ID" value="KKM09935.1"/>
    <property type="molecule type" value="Genomic_DNA"/>
</dbReference>
<evidence type="ECO:0000259" key="1">
    <source>
        <dbReference type="PROSITE" id="PS50164"/>
    </source>
</evidence>
<sequence>MKLFIYALKDPRTDEVMYIGCSNNPKKRLASHLCKSHLTHRTSKRVVWIKELLFLALKPVLQVLEEVSETNAKDREVYWMKHFKHINPDLTNIDLHNCNNRQYGDRLLKKYQPRPRVDLEKELTVSNLMEKYGCNKKMAKFIIKCHSIEIEVDNE</sequence>
<protein>
    <recommendedName>
        <fullName evidence="1">GIY-YIG domain-containing protein</fullName>
    </recommendedName>
</protein>
<dbReference type="Pfam" id="PF01541">
    <property type="entry name" value="GIY-YIG"/>
    <property type="match status" value="1"/>
</dbReference>
<name>A0A0F9HZR0_9ZZZZ</name>
<organism evidence="2">
    <name type="scientific">marine sediment metagenome</name>
    <dbReference type="NCBI Taxonomy" id="412755"/>
    <lineage>
        <taxon>unclassified sequences</taxon>
        <taxon>metagenomes</taxon>
        <taxon>ecological metagenomes</taxon>
    </lineage>
</organism>
<evidence type="ECO:0000313" key="2">
    <source>
        <dbReference type="EMBL" id="KKM09935.1"/>
    </source>
</evidence>
<feature type="domain" description="GIY-YIG" evidence="1">
    <location>
        <begin position="1"/>
        <end position="93"/>
    </location>
</feature>
<comment type="caution">
    <text evidence="2">The sequence shown here is derived from an EMBL/GenBank/DDBJ whole genome shotgun (WGS) entry which is preliminary data.</text>
</comment>
<accession>A0A0F9HZR0</accession>
<dbReference type="SUPFAM" id="SSF82771">
    <property type="entry name" value="GIY-YIG endonuclease"/>
    <property type="match status" value="1"/>
</dbReference>